<dbReference type="Proteomes" id="UP000315395">
    <property type="component" value="Chromosome"/>
</dbReference>
<dbReference type="EMBL" id="CP041616">
    <property type="protein sequence ID" value="QDO90058.1"/>
    <property type="molecule type" value="Genomic_DNA"/>
</dbReference>
<evidence type="ECO:0000256" key="1">
    <source>
        <dbReference type="SAM" id="MobiDB-lite"/>
    </source>
</evidence>
<name>A0A516GEY1_9MICO</name>
<keyword evidence="2" id="KW-1133">Transmembrane helix</keyword>
<dbReference type="RefSeq" id="WP_143784784.1">
    <property type="nucleotide sequence ID" value="NZ_CP041616.1"/>
</dbReference>
<dbReference type="KEGG" id="orz:FNH13_18420"/>
<organism evidence="3 4">
    <name type="scientific">Ornithinimicrobium ciconiae</name>
    <dbReference type="NCBI Taxonomy" id="2594265"/>
    <lineage>
        <taxon>Bacteria</taxon>
        <taxon>Bacillati</taxon>
        <taxon>Actinomycetota</taxon>
        <taxon>Actinomycetes</taxon>
        <taxon>Micrococcales</taxon>
        <taxon>Ornithinimicrobiaceae</taxon>
        <taxon>Ornithinimicrobium</taxon>
    </lineage>
</organism>
<feature type="compositionally biased region" description="Basic and acidic residues" evidence="1">
    <location>
        <begin position="125"/>
        <end position="138"/>
    </location>
</feature>
<evidence type="ECO:0000313" key="4">
    <source>
        <dbReference type="Proteomes" id="UP000315395"/>
    </source>
</evidence>
<gene>
    <name evidence="3" type="ORF">FNH13_18420</name>
</gene>
<protein>
    <submittedName>
        <fullName evidence="3">Uncharacterized protein</fullName>
    </submittedName>
</protein>
<proteinExistence type="predicted"/>
<evidence type="ECO:0000256" key="2">
    <source>
        <dbReference type="SAM" id="Phobius"/>
    </source>
</evidence>
<keyword evidence="2" id="KW-0472">Membrane</keyword>
<keyword evidence="2" id="KW-0812">Transmembrane</keyword>
<feature type="region of interest" description="Disordered" evidence="1">
    <location>
        <begin position="1"/>
        <end position="32"/>
    </location>
</feature>
<evidence type="ECO:0000313" key="3">
    <source>
        <dbReference type="EMBL" id="QDO90058.1"/>
    </source>
</evidence>
<feature type="region of interest" description="Disordered" evidence="1">
    <location>
        <begin position="395"/>
        <end position="442"/>
    </location>
</feature>
<keyword evidence="4" id="KW-1185">Reference proteome</keyword>
<accession>A0A516GEY1</accession>
<dbReference type="AlphaFoldDB" id="A0A516GEY1"/>
<feature type="region of interest" description="Disordered" evidence="1">
    <location>
        <begin position="77"/>
        <end position="143"/>
    </location>
</feature>
<dbReference type="OrthoDB" id="5193237at2"/>
<reference evidence="3 4" key="1">
    <citation type="submission" date="2019-07" db="EMBL/GenBank/DDBJ databases">
        <title>complete genome sequencing of Ornithinimicrobium sp. H23M54.</title>
        <authorList>
            <person name="Bae J.-W."/>
            <person name="Lee S.-Y."/>
        </authorList>
    </citation>
    <scope>NUCLEOTIDE SEQUENCE [LARGE SCALE GENOMIC DNA]</scope>
    <source>
        <strain evidence="3 4">H23M54</strain>
    </source>
</reference>
<sequence length="733" mass="75516">MSDDEIRDLLDLGLDDDGSQGSGARGARPGEHLSAEQLWSAGRRQRNRGRAWIGGLGAAAAAASILGIVWAQGFAGGEAGPPPPADGTSDTGPGPTVEVDDGARGEPFFARFTRADLDPGVSEPRASDAPHGESERLSELTGTSTPATLEDLQGTWNGPDGEVFVFEGDRFIATLGGCSVQRRTVALTPESRLQTVGPWEGADDVGECSQEQPLVQWGPALNEEPLLSLDGETLLVTGLDGTTEEPRVHVSLTLGPVDETGFTWADASSEGGLTPIMLGTDFVLLTSGGGDGTTLDDIREINLDTQPGLTGALEQGDDVEAIGYPGTCPVEMEASLRSDGILLTGEPTLFSACAADSDAPLPPVEPSPAVVAVLRSGPTVDFTDGTMVITGTIPESLLDQTAPAVDDAAPTSEGPDEESADPTADSPGSEEPTPPDGIPLVVGTPTVVLMSEGEWAPTGELTALTAEQAEGRRWFQVEHDDPGPTLPGGPGYGLDFDGSSVHVRECSVDVTVPGELRAGVFVATGEPQSVDDPDPGIDCPVPVYTDEWVQILTSEPRMSTDGEILVIAGGGDGTQLEPVGMALVAAGVEDARGGPTAPVTVEDLGAVLFEVPGEVAAQDVGVSDVRDIQPGHTASFSLEDGAVSIGVGCDEQLSGPAWLSHVGPEDTDWQLIAVLPEVSPPGEASASGCTGVAAVEAELWRQLLAHGVFLHHFGDYVILDGWADPALVPGATF</sequence>
<feature type="transmembrane region" description="Helical" evidence="2">
    <location>
        <begin position="51"/>
        <end position="71"/>
    </location>
</feature>